<dbReference type="PANTHER" id="PTHR12879">
    <property type="entry name" value="SPHINGOLIPID DELTA 4 DESATURASE/C-4 HYDROXYLASE PROTEIN DES2"/>
    <property type="match status" value="1"/>
</dbReference>
<protein>
    <submittedName>
        <fullName evidence="3">Fatty acid desaturase</fullName>
    </submittedName>
</protein>
<feature type="transmembrane region" description="Helical" evidence="1">
    <location>
        <begin position="163"/>
        <end position="184"/>
    </location>
</feature>
<name>A0A1I3ZWU5_9RHOB</name>
<dbReference type="AlphaFoldDB" id="A0A1I3ZWU5"/>
<dbReference type="STRING" id="1280847.SAMN04488036_1014"/>
<feature type="transmembrane region" description="Helical" evidence="1">
    <location>
        <begin position="15"/>
        <end position="48"/>
    </location>
</feature>
<evidence type="ECO:0000259" key="2">
    <source>
        <dbReference type="Pfam" id="PF00487"/>
    </source>
</evidence>
<dbReference type="Pfam" id="PF00487">
    <property type="entry name" value="FA_desaturase"/>
    <property type="match status" value="1"/>
</dbReference>
<keyword evidence="1" id="KW-0472">Membrane</keyword>
<dbReference type="EMBL" id="FOSZ01000001">
    <property type="protein sequence ID" value="SFK48106.1"/>
    <property type="molecule type" value="Genomic_DNA"/>
</dbReference>
<dbReference type="InterPro" id="IPR005804">
    <property type="entry name" value="FA_desaturase_dom"/>
</dbReference>
<dbReference type="Proteomes" id="UP000198851">
    <property type="component" value="Unassembled WGS sequence"/>
</dbReference>
<keyword evidence="4" id="KW-1185">Reference proteome</keyword>
<dbReference type="OrthoDB" id="784276at2"/>
<evidence type="ECO:0000256" key="1">
    <source>
        <dbReference type="SAM" id="Phobius"/>
    </source>
</evidence>
<proteinExistence type="predicted"/>
<dbReference type="GO" id="GO:0042284">
    <property type="term" value="F:sphingolipid delta-4 desaturase activity"/>
    <property type="evidence" value="ECO:0007669"/>
    <property type="project" value="TreeGrafter"/>
</dbReference>
<feature type="transmembrane region" description="Helical" evidence="1">
    <location>
        <begin position="190"/>
        <end position="210"/>
    </location>
</feature>
<gene>
    <name evidence="3" type="ORF">SAMN04488036_1014</name>
</gene>
<evidence type="ECO:0000313" key="3">
    <source>
        <dbReference type="EMBL" id="SFK48106.1"/>
    </source>
</evidence>
<reference evidence="4" key="1">
    <citation type="submission" date="2016-10" db="EMBL/GenBank/DDBJ databases">
        <authorList>
            <person name="Varghese N."/>
            <person name="Submissions S."/>
        </authorList>
    </citation>
    <scope>NUCLEOTIDE SEQUENCE [LARGE SCALE GENOMIC DNA]</scope>
    <source>
        <strain evidence="4">DSM 28453</strain>
    </source>
</reference>
<accession>A0A1I3ZWU5</accession>
<feature type="domain" description="Fatty acid desaturase" evidence="2">
    <location>
        <begin position="31"/>
        <end position="274"/>
    </location>
</feature>
<keyword evidence="1" id="KW-0812">Transmembrane</keyword>
<evidence type="ECO:0000313" key="4">
    <source>
        <dbReference type="Proteomes" id="UP000198851"/>
    </source>
</evidence>
<dbReference type="GO" id="GO:0016020">
    <property type="term" value="C:membrane"/>
    <property type="evidence" value="ECO:0007669"/>
    <property type="project" value="GOC"/>
</dbReference>
<organism evidence="3 4">
    <name type="scientific">Shimia haliotis</name>
    <dbReference type="NCBI Taxonomy" id="1280847"/>
    <lineage>
        <taxon>Bacteria</taxon>
        <taxon>Pseudomonadati</taxon>
        <taxon>Pseudomonadota</taxon>
        <taxon>Alphaproteobacteria</taxon>
        <taxon>Rhodobacterales</taxon>
        <taxon>Roseobacteraceae</taxon>
    </lineage>
</organism>
<keyword evidence="1" id="KW-1133">Transmembrane helix</keyword>
<dbReference type="GO" id="GO:0046513">
    <property type="term" value="P:ceramide biosynthetic process"/>
    <property type="evidence" value="ECO:0007669"/>
    <property type="project" value="TreeGrafter"/>
</dbReference>
<dbReference type="RefSeq" id="WP_093318712.1">
    <property type="nucleotide sequence ID" value="NZ_FOSZ01000001.1"/>
</dbReference>
<dbReference type="CDD" id="cd03509">
    <property type="entry name" value="DesA_FADS-like"/>
    <property type="match status" value="1"/>
</dbReference>
<dbReference type="PANTHER" id="PTHR12879:SF8">
    <property type="entry name" value="SPHINGOLIPID DELTA(4)-DESATURASE DES1"/>
    <property type="match status" value="1"/>
</dbReference>
<sequence length="301" mass="34650">MGEARKTPVVEWPTVALLVLCYALYVIGTVWAAAWFLPLGMALTILALALHSSLSHEVLHGHPFPARLANEVLVFPALGLFIPYMRFRDTHLAHHKDSLLTDPYDDPETNFLDPKRWKDMPTGLRGVHEFNNTLLGRLLVGPLLGQVAFMRSDMREIGRGNTAVLLGWLVHVPAVALVVWWLLAVGEMPIWAYLASAYGALSVLKIRTFLEHQAHEKARGRTVIIDDRGPLSWIFLNNNLHVVHHMHPRVPWYRLPVLFRENRGRYLMRNDGYYFRSYGEVFRRYFLRRKDPVPHPLWGDD</sequence>